<sequence>MWFSDKDATVKAECTPDGYKLYDYYLESFGLCTEPILLCSDFNIQVDVQDNPNVESFLDLIDFLGLVQHVHFVTHVQGHTLDLVITRKNGQYHSRHTDFKLFFV</sequence>
<reference evidence="1 2" key="1">
    <citation type="submission" date="2022-05" db="EMBL/GenBank/DDBJ databases">
        <authorList>
            <consortium name="Genoscope - CEA"/>
            <person name="William W."/>
        </authorList>
    </citation>
    <scope>NUCLEOTIDE SEQUENCE [LARGE SCALE GENOMIC DNA]</scope>
</reference>
<dbReference type="PANTHER" id="PTHR33776:SF3">
    <property type="entry name" value="PHD-TYPE DOMAIN-CONTAINING PROTEIN"/>
    <property type="match status" value="1"/>
</dbReference>
<proteinExistence type="predicted"/>
<name>A0ABN8SZ85_9CNID</name>
<evidence type="ECO:0000313" key="1">
    <source>
        <dbReference type="EMBL" id="CAH3196247.1"/>
    </source>
</evidence>
<protein>
    <submittedName>
        <fullName evidence="1">Uncharacterized protein</fullName>
    </submittedName>
</protein>
<dbReference type="Proteomes" id="UP001159427">
    <property type="component" value="Unassembled WGS sequence"/>
</dbReference>
<gene>
    <name evidence="1" type="ORF">PEVE_00032141</name>
</gene>
<evidence type="ECO:0000313" key="2">
    <source>
        <dbReference type="Proteomes" id="UP001159427"/>
    </source>
</evidence>
<keyword evidence="2" id="KW-1185">Reference proteome</keyword>
<dbReference type="PANTHER" id="PTHR33776">
    <property type="entry name" value="ENDO/EXONUCLEASE/PHOSPHATASE DOMAIN-CONTAINING PROTEIN"/>
    <property type="match status" value="1"/>
</dbReference>
<organism evidence="1 2">
    <name type="scientific">Porites evermanni</name>
    <dbReference type="NCBI Taxonomy" id="104178"/>
    <lineage>
        <taxon>Eukaryota</taxon>
        <taxon>Metazoa</taxon>
        <taxon>Cnidaria</taxon>
        <taxon>Anthozoa</taxon>
        <taxon>Hexacorallia</taxon>
        <taxon>Scleractinia</taxon>
        <taxon>Fungiina</taxon>
        <taxon>Poritidae</taxon>
        <taxon>Porites</taxon>
    </lineage>
</organism>
<comment type="caution">
    <text evidence="1">The sequence shown here is derived from an EMBL/GenBank/DDBJ whole genome shotgun (WGS) entry which is preliminary data.</text>
</comment>
<accession>A0ABN8SZ85</accession>
<dbReference type="EMBL" id="CALNXI010004657">
    <property type="protein sequence ID" value="CAH3196247.1"/>
    <property type="molecule type" value="Genomic_DNA"/>
</dbReference>